<keyword evidence="13 14" id="KW-0472">Membrane</keyword>
<organism evidence="16 17">
    <name type="scientific">Neobacillus piezotolerans</name>
    <dbReference type="NCBI Taxonomy" id="2259171"/>
    <lineage>
        <taxon>Bacteria</taxon>
        <taxon>Bacillati</taxon>
        <taxon>Bacillota</taxon>
        <taxon>Bacilli</taxon>
        <taxon>Bacillales</taxon>
        <taxon>Bacillaceae</taxon>
        <taxon>Neobacillus</taxon>
    </lineage>
</organism>
<dbReference type="InterPro" id="IPR004358">
    <property type="entry name" value="Sig_transdc_His_kin-like_C"/>
</dbReference>
<keyword evidence="11 14" id="KW-1133">Transmembrane helix</keyword>
<dbReference type="GO" id="GO:0005886">
    <property type="term" value="C:plasma membrane"/>
    <property type="evidence" value="ECO:0007669"/>
    <property type="project" value="UniProtKB-SubCell"/>
</dbReference>
<keyword evidence="8" id="KW-0547">Nucleotide-binding</keyword>
<keyword evidence="12" id="KW-0902">Two-component regulatory system</keyword>
<dbReference type="PANTHER" id="PTHR43065:SF46">
    <property type="entry name" value="C4-DICARBOXYLATE TRANSPORT SENSOR PROTEIN DCTB"/>
    <property type="match status" value="1"/>
</dbReference>
<dbReference type="Gene3D" id="3.30.565.10">
    <property type="entry name" value="Histidine kinase-like ATPase, C-terminal domain"/>
    <property type="match status" value="1"/>
</dbReference>
<feature type="transmembrane region" description="Helical" evidence="14">
    <location>
        <begin position="7"/>
        <end position="26"/>
    </location>
</feature>
<proteinExistence type="predicted"/>
<keyword evidence="10" id="KW-0067">ATP-binding</keyword>
<comment type="subcellular location">
    <subcellularLocation>
        <location evidence="2">Cell membrane</location>
        <topology evidence="2">Multi-pass membrane protein</topology>
    </subcellularLocation>
</comment>
<dbReference type="PROSITE" id="PS50109">
    <property type="entry name" value="HIS_KIN"/>
    <property type="match status" value="1"/>
</dbReference>
<name>A0A3D8GNL6_9BACI</name>
<keyword evidence="5" id="KW-0597">Phosphoprotein</keyword>
<evidence type="ECO:0000256" key="1">
    <source>
        <dbReference type="ARBA" id="ARBA00000085"/>
    </source>
</evidence>
<protein>
    <recommendedName>
        <fullName evidence="3">histidine kinase</fullName>
        <ecNumber evidence="3">2.7.13.3</ecNumber>
    </recommendedName>
</protein>
<evidence type="ECO:0000256" key="14">
    <source>
        <dbReference type="SAM" id="Phobius"/>
    </source>
</evidence>
<dbReference type="PRINTS" id="PR00344">
    <property type="entry name" value="BCTRLSENSOR"/>
</dbReference>
<dbReference type="PANTHER" id="PTHR43065">
    <property type="entry name" value="SENSOR HISTIDINE KINASE"/>
    <property type="match status" value="1"/>
</dbReference>
<keyword evidence="17" id="KW-1185">Reference proteome</keyword>
<keyword evidence="7 14" id="KW-0812">Transmembrane</keyword>
<evidence type="ECO:0000256" key="4">
    <source>
        <dbReference type="ARBA" id="ARBA00022475"/>
    </source>
</evidence>
<accession>A0A3D8GNL6</accession>
<dbReference type="SMART" id="SM00387">
    <property type="entry name" value="HATPase_c"/>
    <property type="match status" value="1"/>
</dbReference>
<dbReference type="RefSeq" id="WP_115452937.1">
    <property type="nucleotide sequence ID" value="NZ_QNQT01000007.1"/>
</dbReference>
<feature type="transmembrane region" description="Helical" evidence="14">
    <location>
        <begin position="38"/>
        <end position="56"/>
    </location>
</feature>
<dbReference type="Proteomes" id="UP000257144">
    <property type="component" value="Unassembled WGS sequence"/>
</dbReference>
<dbReference type="GO" id="GO:0071555">
    <property type="term" value="P:cell wall organization"/>
    <property type="evidence" value="ECO:0007669"/>
    <property type="project" value="InterPro"/>
</dbReference>
<dbReference type="InterPro" id="IPR003661">
    <property type="entry name" value="HisK_dim/P_dom"/>
</dbReference>
<dbReference type="InterPro" id="IPR005467">
    <property type="entry name" value="His_kinase_dom"/>
</dbReference>
<evidence type="ECO:0000256" key="6">
    <source>
        <dbReference type="ARBA" id="ARBA00022679"/>
    </source>
</evidence>
<evidence type="ECO:0000256" key="3">
    <source>
        <dbReference type="ARBA" id="ARBA00012438"/>
    </source>
</evidence>
<evidence type="ECO:0000256" key="5">
    <source>
        <dbReference type="ARBA" id="ARBA00022553"/>
    </source>
</evidence>
<dbReference type="InterPro" id="IPR003594">
    <property type="entry name" value="HATPase_dom"/>
</dbReference>
<dbReference type="SMART" id="SM00388">
    <property type="entry name" value="HisKA"/>
    <property type="match status" value="1"/>
</dbReference>
<comment type="caution">
    <text evidence="16">The sequence shown here is derived from an EMBL/GenBank/DDBJ whole genome shotgun (WGS) entry which is preliminary data.</text>
</comment>
<evidence type="ECO:0000256" key="11">
    <source>
        <dbReference type="ARBA" id="ARBA00022989"/>
    </source>
</evidence>
<reference evidence="16 17" key="1">
    <citation type="submission" date="2018-07" db="EMBL/GenBank/DDBJ databases">
        <title>Bacillus sp. YLB-04 draft genome sequence.</title>
        <authorList>
            <person name="Yu L."/>
            <person name="Tang X."/>
        </authorList>
    </citation>
    <scope>NUCLEOTIDE SEQUENCE [LARGE SCALE GENOMIC DNA]</scope>
    <source>
        <strain evidence="16 17">YLB-04</strain>
    </source>
</reference>
<dbReference type="EC" id="2.7.13.3" evidence="3"/>
<evidence type="ECO:0000313" key="17">
    <source>
        <dbReference type="Proteomes" id="UP000257144"/>
    </source>
</evidence>
<dbReference type="CDD" id="cd00082">
    <property type="entry name" value="HisKA"/>
    <property type="match status" value="1"/>
</dbReference>
<dbReference type="InterPro" id="IPR036890">
    <property type="entry name" value="HATPase_C_sf"/>
</dbReference>
<evidence type="ECO:0000256" key="13">
    <source>
        <dbReference type="ARBA" id="ARBA00023136"/>
    </source>
</evidence>
<dbReference type="InterPro" id="IPR036097">
    <property type="entry name" value="HisK_dim/P_sf"/>
</dbReference>
<feature type="transmembrane region" description="Helical" evidence="14">
    <location>
        <begin position="159"/>
        <end position="180"/>
    </location>
</feature>
<keyword evidence="9 16" id="KW-0418">Kinase</keyword>
<keyword evidence="4" id="KW-1003">Cell membrane</keyword>
<dbReference type="GO" id="GO:0000155">
    <property type="term" value="F:phosphorelay sensor kinase activity"/>
    <property type="evidence" value="ECO:0007669"/>
    <property type="project" value="InterPro"/>
</dbReference>
<dbReference type="SUPFAM" id="SSF55874">
    <property type="entry name" value="ATPase domain of HSP90 chaperone/DNA topoisomerase II/histidine kinase"/>
    <property type="match status" value="1"/>
</dbReference>
<dbReference type="AlphaFoldDB" id="A0A3D8GNL6"/>
<evidence type="ECO:0000256" key="10">
    <source>
        <dbReference type="ARBA" id="ARBA00022840"/>
    </source>
</evidence>
<gene>
    <name evidence="16" type="ORF">DRW41_15580</name>
</gene>
<feature type="domain" description="Histidine kinase" evidence="15">
    <location>
        <begin position="208"/>
        <end position="414"/>
    </location>
</feature>
<dbReference type="SUPFAM" id="SSF47384">
    <property type="entry name" value="Homodimeric domain of signal transducing histidine kinase"/>
    <property type="match status" value="1"/>
</dbReference>
<dbReference type="OrthoDB" id="9815750at2"/>
<evidence type="ECO:0000256" key="7">
    <source>
        <dbReference type="ARBA" id="ARBA00022692"/>
    </source>
</evidence>
<dbReference type="InterPro" id="IPR011620">
    <property type="entry name" value="Sig_transdc_His_kinase_LytS_TM"/>
</dbReference>
<evidence type="ECO:0000256" key="8">
    <source>
        <dbReference type="ARBA" id="ARBA00022741"/>
    </source>
</evidence>
<evidence type="ECO:0000313" key="16">
    <source>
        <dbReference type="EMBL" id="RDU36008.1"/>
    </source>
</evidence>
<dbReference type="Pfam" id="PF02518">
    <property type="entry name" value="HATPase_c"/>
    <property type="match status" value="1"/>
</dbReference>
<dbReference type="Pfam" id="PF00512">
    <property type="entry name" value="HisKA"/>
    <property type="match status" value="1"/>
</dbReference>
<comment type="catalytic activity">
    <reaction evidence="1">
        <text>ATP + protein L-histidine = ADP + protein N-phospho-L-histidine.</text>
        <dbReference type="EC" id="2.7.13.3"/>
    </reaction>
</comment>
<dbReference type="GO" id="GO:0005524">
    <property type="term" value="F:ATP binding"/>
    <property type="evidence" value="ECO:0007669"/>
    <property type="project" value="UniProtKB-KW"/>
</dbReference>
<dbReference type="EMBL" id="QNQT01000007">
    <property type="protein sequence ID" value="RDU36008.1"/>
    <property type="molecule type" value="Genomic_DNA"/>
</dbReference>
<feature type="transmembrane region" description="Helical" evidence="14">
    <location>
        <begin position="68"/>
        <end position="96"/>
    </location>
</feature>
<evidence type="ECO:0000259" key="15">
    <source>
        <dbReference type="PROSITE" id="PS50109"/>
    </source>
</evidence>
<evidence type="ECO:0000256" key="12">
    <source>
        <dbReference type="ARBA" id="ARBA00023012"/>
    </source>
</evidence>
<dbReference type="Gene3D" id="1.10.287.130">
    <property type="match status" value="1"/>
</dbReference>
<evidence type="ECO:0000256" key="2">
    <source>
        <dbReference type="ARBA" id="ARBA00004651"/>
    </source>
</evidence>
<feature type="transmembrane region" description="Helical" evidence="14">
    <location>
        <begin position="102"/>
        <end position="120"/>
    </location>
</feature>
<feature type="transmembrane region" description="Helical" evidence="14">
    <location>
        <begin position="132"/>
        <end position="153"/>
    </location>
</feature>
<sequence length="416" mass="47121">MLANIGHVLNQVLVVLFPIWFYHLFFHKNGKKENGLKPRLLIVLSLSLVLTLTFSVNYSDKLIYDLKLIPIIIAFLYGNPLTGSILLVIAMVYKILFQNGEPLITVLNFTIAGVLLAFISKKFRDHSLRFKVIAISTVHWIITFSREIWLIVTKHTNEIGLVFIFSFIAWLTLMSVVFIFENLKKQMEMEEKVHRAERYNVIGQLAASVAHEVRNPMTAVRGFLQLMKKDDNLTDSQRRYIDISIEELNHSQAILSEYLSLAKPANTDLGILDLQYELHKIIELMKSYTNLQTISITSSIEEGIFIKADSSEIKQVFVNLIKNSIEAIGSKGEINVKAWKKGTHIIVTIEDNGAGMSEEQIRYLGTPFYSTKDKGTGVGLSVSYKIIHSIKGTIKVESKLGQGTKFIIQLPAYRAN</sequence>
<evidence type="ECO:0000256" key="9">
    <source>
        <dbReference type="ARBA" id="ARBA00022777"/>
    </source>
</evidence>
<dbReference type="Pfam" id="PF07694">
    <property type="entry name" value="5TM-5TMR_LYT"/>
    <property type="match status" value="1"/>
</dbReference>
<keyword evidence="6" id="KW-0808">Transferase</keyword>